<evidence type="ECO:0000256" key="2">
    <source>
        <dbReference type="ARBA" id="ARBA00022630"/>
    </source>
</evidence>
<evidence type="ECO:0000313" key="8">
    <source>
        <dbReference type="Proteomes" id="UP000598775"/>
    </source>
</evidence>
<evidence type="ECO:0000313" key="7">
    <source>
        <dbReference type="EMBL" id="GGF26037.1"/>
    </source>
</evidence>
<dbReference type="InterPro" id="IPR001155">
    <property type="entry name" value="OxRdtase_FMN_N"/>
</dbReference>
<keyword evidence="2" id="KW-0285">Flavoprotein</keyword>
<dbReference type="InterPro" id="IPR013785">
    <property type="entry name" value="Aldolase_TIM"/>
</dbReference>
<dbReference type="GO" id="GO:0010181">
    <property type="term" value="F:FMN binding"/>
    <property type="evidence" value="ECO:0007669"/>
    <property type="project" value="InterPro"/>
</dbReference>
<dbReference type="GO" id="GO:0003959">
    <property type="term" value="F:NADPH dehydrogenase activity"/>
    <property type="evidence" value="ECO:0007669"/>
    <property type="project" value="InterPro"/>
</dbReference>
<gene>
    <name evidence="7" type="ORF">GCM10011399_19360</name>
</gene>
<keyword evidence="3" id="KW-0288">FMN</keyword>
<dbReference type="PANTHER" id="PTHR43303:SF4">
    <property type="entry name" value="NADPH DEHYDROGENASE C23G7.10C-RELATED"/>
    <property type="match status" value="1"/>
</dbReference>
<reference evidence="7 8" key="1">
    <citation type="journal article" date="2014" name="Int. J. Syst. Evol. Microbiol.">
        <title>Complete genome sequence of Corynebacterium casei LMG S-19264T (=DSM 44701T), isolated from a smear-ripened cheese.</title>
        <authorList>
            <consortium name="US DOE Joint Genome Institute (JGI-PGF)"/>
            <person name="Walter F."/>
            <person name="Albersmeier A."/>
            <person name="Kalinowski J."/>
            <person name="Ruckert C."/>
        </authorList>
    </citation>
    <scope>NUCLEOTIDE SEQUENCE [LARGE SCALE GENOMIC DNA]</scope>
    <source>
        <strain evidence="7 8">CGMCC 1.12976</strain>
    </source>
</reference>
<dbReference type="AlphaFoldDB" id="A0A917EXD6"/>
<accession>A0A917EXD6</accession>
<evidence type="ECO:0000259" key="6">
    <source>
        <dbReference type="Pfam" id="PF00724"/>
    </source>
</evidence>
<evidence type="ECO:0000256" key="4">
    <source>
        <dbReference type="ARBA" id="ARBA00022857"/>
    </source>
</evidence>
<protein>
    <submittedName>
        <fullName evidence="7">Oxidoreductase</fullName>
    </submittedName>
</protein>
<evidence type="ECO:0000256" key="1">
    <source>
        <dbReference type="ARBA" id="ARBA00001917"/>
    </source>
</evidence>
<dbReference type="InterPro" id="IPR044152">
    <property type="entry name" value="YqjM-like"/>
</dbReference>
<dbReference type="Pfam" id="PF00724">
    <property type="entry name" value="Oxidored_FMN"/>
    <property type="match status" value="1"/>
</dbReference>
<dbReference type="PANTHER" id="PTHR43303">
    <property type="entry name" value="NADPH DEHYDROGENASE C23G7.10C-RELATED"/>
    <property type="match status" value="1"/>
</dbReference>
<dbReference type="GO" id="GO:0050661">
    <property type="term" value="F:NADP binding"/>
    <property type="evidence" value="ECO:0007669"/>
    <property type="project" value="InterPro"/>
</dbReference>
<dbReference type="Proteomes" id="UP000598775">
    <property type="component" value="Unassembled WGS sequence"/>
</dbReference>
<dbReference type="SUPFAM" id="SSF51395">
    <property type="entry name" value="FMN-linked oxidoreductases"/>
    <property type="match status" value="1"/>
</dbReference>
<comment type="caution">
    <text evidence="7">The sequence shown here is derived from an EMBL/GenBank/DDBJ whole genome shotgun (WGS) entry which is preliminary data.</text>
</comment>
<keyword evidence="5" id="KW-0560">Oxidoreductase</keyword>
<dbReference type="EMBL" id="BMGP01000003">
    <property type="protein sequence ID" value="GGF26037.1"/>
    <property type="molecule type" value="Genomic_DNA"/>
</dbReference>
<dbReference type="Gene3D" id="3.20.20.70">
    <property type="entry name" value="Aldolase class I"/>
    <property type="match status" value="1"/>
</dbReference>
<name>A0A917EXD6_9MICO</name>
<keyword evidence="8" id="KW-1185">Reference proteome</keyword>
<comment type="cofactor">
    <cofactor evidence="1">
        <name>FMN</name>
        <dbReference type="ChEBI" id="CHEBI:58210"/>
    </cofactor>
</comment>
<feature type="domain" description="NADH:flavin oxidoreductase/NADH oxidase N-terminal" evidence="6">
    <location>
        <begin position="36"/>
        <end position="374"/>
    </location>
</feature>
<keyword evidence="4" id="KW-0521">NADP</keyword>
<evidence type="ECO:0000256" key="3">
    <source>
        <dbReference type="ARBA" id="ARBA00022643"/>
    </source>
</evidence>
<organism evidence="7 8">
    <name type="scientific">Subtercola lobariae</name>
    <dbReference type="NCBI Taxonomy" id="1588641"/>
    <lineage>
        <taxon>Bacteria</taxon>
        <taxon>Bacillati</taxon>
        <taxon>Actinomycetota</taxon>
        <taxon>Actinomycetes</taxon>
        <taxon>Micrococcales</taxon>
        <taxon>Microbacteriaceae</taxon>
        <taxon>Subtercola</taxon>
    </lineage>
</organism>
<sequence>MVCHGSTIGLDAAVEEARRNTETLRTIELTVTQTNLFDPLTIRGTTFRNRLWVAPMCQYSADDEDGVPTDWHLAHLGSFASGGVGLIFTEATAVTPAGRISPQDLGLYNDEQQQAFARIVRLIHAQGVSAGIQLAHAGRKASTFKPWASERGTVPADQGGWQTVAPSALAFEGYDVPHELSVSEIDEIVEAFRASARRAIDAGFDVLELHAAHGYLLHQFLSPLSNSRSDEYGGSLENRARLLLRIVTGVRAEVGDAVPLFVRLSGTDWVQAGGWDIEQTTTVAGWARDAGADFFDVSSGGNVSGVHIPLTPGYQVTFATAVRDGAGVPTSAVGLITTAEQANGVVASGQADAVMMARQFLRDPHFALQAAHDLGVTLDYWPRQYERAAWRA</sequence>
<proteinExistence type="predicted"/>
<dbReference type="CDD" id="cd02932">
    <property type="entry name" value="OYE_YqiM_FMN"/>
    <property type="match status" value="1"/>
</dbReference>
<evidence type="ECO:0000256" key="5">
    <source>
        <dbReference type="ARBA" id="ARBA00023002"/>
    </source>
</evidence>